<accession>I8T8I6</accession>
<dbReference type="EMBL" id="AKGD01000001">
    <property type="protein sequence ID" value="EIT70043.1"/>
    <property type="molecule type" value="Genomic_DNA"/>
</dbReference>
<keyword evidence="3" id="KW-1185">Reference proteome</keyword>
<reference evidence="1 3" key="1">
    <citation type="journal article" date="2012" name="J. Bacteriol.">
        <title>Genome Sequence of n-Alkane-Degrading Hydrocarboniphaga effusa Strain AP103T (ATCC BAA-332T).</title>
        <authorList>
            <person name="Chang H.K."/>
            <person name="Zylstra G.J."/>
            <person name="Chae J.C."/>
        </authorList>
    </citation>
    <scope>NUCLEOTIDE SEQUENCE [LARGE SCALE GENOMIC DNA]</scope>
    <source>
        <strain evidence="1 3">AP103</strain>
    </source>
</reference>
<sequence>MTQLLIPASQAPLQSDGIHRDGRFDHALLRNAYSPAG</sequence>
<evidence type="ECO:0000313" key="1">
    <source>
        <dbReference type="EMBL" id="EIT70043.1"/>
    </source>
</evidence>
<gene>
    <name evidence="1" type="ORF">WQQ_01800</name>
    <name evidence="2" type="ORF">WQQ_03670</name>
</gene>
<reference evidence="1" key="2">
    <citation type="submission" date="2012-05" db="EMBL/GenBank/DDBJ databases">
        <authorList>
            <person name="Park J.-H."/>
            <person name="Zylstra G.J."/>
            <person name="Chae J.-C."/>
        </authorList>
    </citation>
    <scope>NUCLEOTIDE SEQUENCE</scope>
    <source>
        <strain evidence="1">AP103</strain>
    </source>
</reference>
<name>I8T8I6_9GAMM</name>
<dbReference type="AlphaFoldDB" id="I8T8I6"/>
<dbReference type="Proteomes" id="UP000003704">
    <property type="component" value="Unassembled WGS sequence"/>
</dbReference>
<evidence type="ECO:0000313" key="2">
    <source>
        <dbReference type="EMBL" id="EIT70230.1"/>
    </source>
</evidence>
<organism evidence="1 3">
    <name type="scientific">Hydrocarboniphaga effusa AP103</name>
    <dbReference type="NCBI Taxonomy" id="1172194"/>
    <lineage>
        <taxon>Bacteria</taxon>
        <taxon>Pseudomonadati</taxon>
        <taxon>Pseudomonadota</taxon>
        <taxon>Gammaproteobacteria</taxon>
        <taxon>Nevskiales</taxon>
        <taxon>Nevskiaceae</taxon>
        <taxon>Hydrocarboniphaga</taxon>
    </lineage>
</organism>
<dbReference type="EMBL" id="AKGD01000001">
    <property type="protein sequence ID" value="EIT70230.1"/>
    <property type="molecule type" value="Genomic_DNA"/>
</dbReference>
<protein>
    <submittedName>
        <fullName evidence="1">Uncharacterized protein</fullName>
    </submittedName>
</protein>
<evidence type="ECO:0000313" key="3">
    <source>
        <dbReference type="Proteomes" id="UP000003704"/>
    </source>
</evidence>
<proteinExistence type="predicted"/>
<comment type="caution">
    <text evidence="1">The sequence shown here is derived from an EMBL/GenBank/DDBJ whole genome shotgun (WGS) entry which is preliminary data.</text>
</comment>